<feature type="transmembrane region" description="Helical" evidence="6">
    <location>
        <begin position="219"/>
        <end position="239"/>
    </location>
</feature>
<dbReference type="GO" id="GO:0005886">
    <property type="term" value="C:plasma membrane"/>
    <property type="evidence" value="ECO:0007669"/>
    <property type="project" value="UniProtKB-SubCell"/>
</dbReference>
<keyword evidence="4 6" id="KW-1133">Transmembrane helix</keyword>
<keyword evidence="2" id="KW-1003">Cell membrane</keyword>
<feature type="transmembrane region" description="Helical" evidence="6">
    <location>
        <begin position="251"/>
        <end position="273"/>
    </location>
</feature>
<evidence type="ECO:0000256" key="3">
    <source>
        <dbReference type="ARBA" id="ARBA00022692"/>
    </source>
</evidence>
<dbReference type="InterPro" id="IPR022324">
    <property type="entry name" value="Bacilysin_exporter_BacE_put"/>
</dbReference>
<evidence type="ECO:0000313" key="9">
    <source>
        <dbReference type="Proteomes" id="UP000297288"/>
    </source>
</evidence>
<feature type="transmembrane region" description="Helical" evidence="6">
    <location>
        <begin position="163"/>
        <end position="182"/>
    </location>
</feature>
<accession>A0A4Z0W1M6</accession>
<feature type="transmembrane region" description="Helical" evidence="6">
    <location>
        <begin position="285"/>
        <end position="304"/>
    </location>
</feature>
<dbReference type="PANTHER" id="PTHR23513">
    <property type="entry name" value="INTEGRAL MEMBRANE EFFLUX PROTEIN-RELATED"/>
    <property type="match status" value="1"/>
</dbReference>
<dbReference type="CDD" id="cd06173">
    <property type="entry name" value="MFS_MefA_like"/>
    <property type="match status" value="1"/>
</dbReference>
<dbReference type="Gene3D" id="1.20.1250.20">
    <property type="entry name" value="MFS general substrate transporter like domains"/>
    <property type="match status" value="1"/>
</dbReference>
<feature type="transmembrane region" description="Helical" evidence="6">
    <location>
        <begin position="355"/>
        <end position="373"/>
    </location>
</feature>
<feature type="transmembrane region" description="Helical" evidence="6">
    <location>
        <begin position="133"/>
        <end position="157"/>
    </location>
</feature>
<dbReference type="InterPro" id="IPR020846">
    <property type="entry name" value="MFS_dom"/>
</dbReference>
<evidence type="ECO:0000256" key="5">
    <source>
        <dbReference type="ARBA" id="ARBA00023136"/>
    </source>
</evidence>
<dbReference type="SUPFAM" id="SSF103473">
    <property type="entry name" value="MFS general substrate transporter"/>
    <property type="match status" value="1"/>
</dbReference>
<dbReference type="RefSeq" id="WP_135402785.1">
    <property type="nucleotide sequence ID" value="NZ_SRME01000003.1"/>
</dbReference>
<proteinExistence type="predicted"/>
<feature type="transmembrane region" description="Helical" evidence="6">
    <location>
        <begin position="310"/>
        <end position="334"/>
    </location>
</feature>
<dbReference type="Pfam" id="PF07690">
    <property type="entry name" value="MFS_1"/>
    <property type="match status" value="1"/>
</dbReference>
<evidence type="ECO:0000313" key="8">
    <source>
        <dbReference type="EMBL" id="TGG87776.1"/>
    </source>
</evidence>
<comment type="subcellular location">
    <subcellularLocation>
        <location evidence="1">Cell membrane</location>
        <topology evidence="1">Multi-pass membrane protein</topology>
    </subcellularLocation>
</comment>
<evidence type="ECO:0000256" key="2">
    <source>
        <dbReference type="ARBA" id="ARBA00022475"/>
    </source>
</evidence>
<gene>
    <name evidence="8" type="ORF">E4650_05375</name>
</gene>
<feature type="transmembrane region" description="Helical" evidence="6">
    <location>
        <begin position="39"/>
        <end position="58"/>
    </location>
</feature>
<dbReference type="PROSITE" id="PS50850">
    <property type="entry name" value="MFS"/>
    <property type="match status" value="1"/>
</dbReference>
<feature type="transmembrane region" description="Helical" evidence="6">
    <location>
        <begin position="379"/>
        <end position="398"/>
    </location>
</feature>
<dbReference type="OrthoDB" id="82348at2"/>
<evidence type="ECO:0000256" key="1">
    <source>
        <dbReference type="ARBA" id="ARBA00004651"/>
    </source>
</evidence>
<dbReference type="PANTHER" id="PTHR23513:SF6">
    <property type="entry name" value="MAJOR FACILITATOR SUPERFAMILY ASSOCIATED DOMAIN-CONTAINING PROTEIN"/>
    <property type="match status" value="1"/>
</dbReference>
<organism evidence="8 9">
    <name type="scientific">Geotoga petraea</name>
    <dbReference type="NCBI Taxonomy" id="28234"/>
    <lineage>
        <taxon>Bacteria</taxon>
        <taxon>Thermotogati</taxon>
        <taxon>Thermotogota</taxon>
        <taxon>Thermotogae</taxon>
        <taxon>Petrotogales</taxon>
        <taxon>Petrotogaceae</taxon>
        <taxon>Geotoga</taxon>
    </lineage>
</organism>
<name>A0A4Z0W1M6_9BACT</name>
<evidence type="ECO:0000256" key="4">
    <source>
        <dbReference type="ARBA" id="ARBA00022989"/>
    </source>
</evidence>
<dbReference type="GO" id="GO:0022857">
    <property type="term" value="F:transmembrane transporter activity"/>
    <property type="evidence" value="ECO:0007669"/>
    <property type="project" value="InterPro"/>
</dbReference>
<reference evidence="8 9" key="1">
    <citation type="submission" date="2019-04" db="EMBL/GenBank/DDBJ databases">
        <title>Draft genome sequence data and analysis of a Fermenting Bacterium, Geotoga petraea strain HO-Geo1, isolated from heavy-oil petroleum reservoir in Russia.</title>
        <authorList>
            <person name="Grouzdev D.S."/>
            <person name="Semenova E.M."/>
            <person name="Sokolova D.S."/>
            <person name="Tourova T.P."/>
            <person name="Poltaraus A.B."/>
            <person name="Nazina T.N."/>
        </authorList>
    </citation>
    <scope>NUCLEOTIDE SEQUENCE [LARGE SCALE GENOMIC DNA]</scope>
    <source>
        <strain evidence="8 9">HO-Geo1</strain>
    </source>
</reference>
<feature type="transmembrane region" description="Helical" evidence="6">
    <location>
        <begin position="96"/>
        <end position="121"/>
    </location>
</feature>
<keyword evidence="3 6" id="KW-0812">Transmembrane</keyword>
<comment type="caution">
    <text evidence="8">The sequence shown here is derived from an EMBL/GenBank/DDBJ whole genome shotgun (WGS) entry which is preliminary data.</text>
</comment>
<dbReference type="InterPro" id="IPR011701">
    <property type="entry name" value="MFS"/>
</dbReference>
<feature type="transmembrane region" description="Helical" evidence="6">
    <location>
        <begin position="70"/>
        <end position="90"/>
    </location>
</feature>
<dbReference type="AlphaFoldDB" id="A0A4Z0W1M6"/>
<evidence type="ECO:0000259" key="7">
    <source>
        <dbReference type="PROSITE" id="PS50850"/>
    </source>
</evidence>
<keyword evidence="5 6" id="KW-0472">Membrane</keyword>
<dbReference type="PRINTS" id="PR01988">
    <property type="entry name" value="EXPORTERBACE"/>
</dbReference>
<protein>
    <submittedName>
        <fullName evidence="8">MFS transporter</fullName>
    </submittedName>
</protein>
<feature type="domain" description="Major facilitator superfamily (MFS) profile" evidence="7">
    <location>
        <begin position="4"/>
        <end position="402"/>
    </location>
</feature>
<dbReference type="Proteomes" id="UP000297288">
    <property type="component" value="Unassembled WGS sequence"/>
</dbReference>
<evidence type="ECO:0000256" key="6">
    <source>
        <dbReference type="SAM" id="Phobius"/>
    </source>
</evidence>
<sequence length="406" mass="45977">MNKNFYIYIAGRFTSGFGDSIQIIGFPLLILDLYGSAKIMALATTVIMITEIIIRPFLGVIADNLNRKKLMINTDILSGLLCLIMAFVAYKDMLSLPIIIIYLVIQSFVSTLFDSASYALMPELVEDKKLVKAYSYMTLINNISSISGPIIGTMLYSFLGIKILLLINGISFLISAVTEILIKYTYNKNGKTKNILKIKYIKKIKDGFVYMLKSKKIKYVVSVSMINSFFIIIPISQYFAFFFKENGFENYYVGIASSVMTAGSLIGATMIIFIKKNFNNKKSFVVSFIIFSISFILFGITLGINMQNELFKFIILSICLFINSFFMLSSNVIVNSAFQRSLPNEMRARIGSFRYLTMQIAMLLSVIFGGFLLDSKGSVVYILSFGFIYLFIILFFIFPRYKVLQS</sequence>
<dbReference type="EMBL" id="SRME01000003">
    <property type="protein sequence ID" value="TGG87776.1"/>
    <property type="molecule type" value="Genomic_DNA"/>
</dbReference>
<dbReference type="InterPro" id="IPR036259">
    <property type="entry name" value="MFS_trans_sf"/>
</dbReference>